<reference evidence="1 2" key="1">
    <citation type="journal article" date="2016" name="Nat. Commun.">
        <title>Thousands of microbial genomes shed light on interconnected biogeochemical processes in an aquifer system.</title>
        <authorList>
            <person name="Anantharaman K."/>
            <person name="Brown C.T."/>
            <person name="Hug L.A."/>
            <person name="Sharon I."/>
            <person name="Castelle C.J."/>
            <person name="Probst A.J."/>
            <person name="Thomas B.C."/>
            <person name="Singh A."/>
            <person name="Wilkins M.J."/>
            <person name="Karaoz U."/>
            <person name="Brodie E.L."/>
            <person name="Williams K.H."/>
            <person name="Hubbard S.S."/>
            <person name="Banfield J.F."/>
        </authorList>
    </citation>
    <scope>NUCLEOTIDE SEQUENCE [LARGE SCALE GENOMIC DNA]</scope>
</reference>
<dbReference type="AlphaFoldDB" id="A0A1F6EFP2"/>
<protein>
    <recommendedName>
        <fullName evidence="3">Peptidase M14 carboxypeptidase A domain-containing protein</fullName>
    </recommendedName>
</protein>
<evidence type="ECO:0000313" key="2">
    <source>
        <dbReference type="Proteomes" id="UP000177306"/>
    </source>
</evidence>
<accession>A0A1F6EFP2</accession>
<evidence type="ECO:0008006" key="3">
    <source>
        <dbReference type="Google" id="ProtNLM"/>
    </source>
</evidence>
<organism evidence="1 2">
    <name type="scientific">Candidatus Kaiserbacteria bacterium RIFCSPLOWO2_01_FULL_53_17</name>
    <dbReference type="NCBI Taxonomy" id="1798511"/>
    <lineage>
        <taxon>Bacteria</taxon>
        <taxon>Candidatus Kaiseribacteriota</taxon>
    </lineage>
</organism>
<name>A0A1F6EFP2_9BACT</name>
<sequence length="133" mass="15248">MEKLRSYRFDLCFDFHEDPDLEADFYMYDSGKLSEQELQRFRTEIQSMGAHLYTGIDTSTDVNLGFSLEQGYASVPQETMSQSSGFLDKWLLDCGLVKRIFTLEIPGKAPLEQKRALVHALFSFFLTMPPANS</sequence>
<dbReference type="Proteomes" id="UP000177306">
    <property type="component" value="Unassembled WGS sequence"/>
</dbReference>
<dbReference type="EMBL" id="MFLY01000050">
    <property type="protein sequence ID" value="OGG72450.1"/>
    <property type="molecule type" value="Genomic_DNA"/>
</dbReference>
<comment type="caution">
    <text evidence="1">The sequence shown here is derived from an EMBL/GenBank/DDBJ whole genome shotgun (WGS) entry which is preliminary data.</text>
</comment>
<gene>
    <name evidence="1" type="ORF">A3A38_02085</name>
</gene>
<dbReference type="Gene3D" id="3.40.630.10">
    <property type="entry name" value="Zn peptidases"/>
    <property type="match status" value="1"/>
</dbReference>
<proteinExistence type="predicted"/>
<evidence type="ECO:0000313" key="1">
    <source>
        <dbReference type="EMBL" id="OGG72450.1"/>
    </source>
</evidence>